<name>A0A3P6QXE3_CYLGO</name>
<proteinExistence type="predicted"/>
<evidence type="ECO:0000313" key="1">
    <source>
        <dbReference type="EMBL" id="VDK45425.1"/>
    </source>
</evidence>
<accession>A0A3P6QXE3</accession>
<dbReference type="Proteomes" id="UP000271889">
    <property type="component" value="Unassembled WGS sequence"/>
</dbReference>
<dbReference type="OrthoDB" id="5862043at2759"/>
<sequence length="430" mass="49947">MSNRAEVSDYRWGIGRFGRAVDREIEERQRDMAHVQMLREAAMHEDVPAIEVSEESPSFNFTETGGADHMSLQEKVLYYAMFILHFGLSDEEIKRMEELMEVLYGTAPPISVYEQHVRQLYRNLLNDYNRKRYFFCTACGYPLREWRNLCENVGCALYRVCIKRAKSVQRTEIHVLNIVPQLIDSITNQIEQIINFHRNLHEAEADRGEDRSDTRLFTGYREAIESANEFFACRLRILLSLSVDGFIPRRLSRREVWPLYLRIENIARAEGDNFYNTLLAGALYTPAKPSDAMMETLFSRLESELSDLQANPIAVDMDGSTWTVEVHLYRGIADMAAHKILYGVPAWNRDYGCSKCNMKGIVQGRQRMWLAEREEVTSLRTPESYAEDARNYGQFGILRSCFRVLSLRMRYTSALKCDQGPNKRHVRIVV</sequence>
<dbReference type="AlphaFoldDB" id="A0A3P6QXE3"/>
<protein>
    <submittedName>
        <fullName evidence="1">Uncharacterized protein</fullName>
    </submittedName>
</protein>
<keyword evidence="2" id="KW-1185">Reference proteome</keyword>
<dbReference type="EMBL" id="UYRV01000755">
    <property type="protein sequence ID" value="VDK45425.1"/>
    <property type="molecule type" value="Genomic_DNA"/>
</dbReference>
<gene>
    <name evidence="1" type="ORF">CGOC_LOCUS517</name>
</gene>
<evidence type="ECO:0000313" key="2">
    <source>
        <dbReference type="Proteomes" id="UP000271889"/>
    </source>
</evidence>
<reference evidence="1 2" key="1">
    <citation type="submission" date="2018-11" db="EMBL/GenBank/DDBJ databases">
        <authorList>
            <consortium name="Pathogen Informatics"/>
        </authorList>
    </citation>
    <scope>NUCLEOTIDE SEQUENCE [LARGE SCALE GENOMIC DNA]</scope>
</reference>
<organism evidence="1 2">
    <name type="scientific">Cylicostephanus goldi</name>
    <name type="common">Nematode worm</name>
    <dbReference type="NCBI Taxonomy" id="71465"/>
    <lineage>
        <taxon>Eukaryota</taxon>
        <taxon>Metazoa</taxon>
        <taxon>Ecdysozoa</taxon>
        <taxon>Nematoda</taxon>
        <taxon>Chromadorea</taxon>
        <taxon>Rhabditida</taxon>
        <taxon>Rhabditina</taxon>
        <taxon>Rhabditomorpha</taxon>
        <taxon>Strongyloidea</taxon>
        <taxon>Strongylidae</taxon>
        <taxon>Cylicostephanus</taxon>
    </lineage>
</organism>